<evidence type="ECO:0000313" key="1">
    <source>
        <dbReference type="EMBL" id="CUP05249.1"/>
    </source>
</evidence>
<sequence length="240" mass="27775">MKEQMTKIKSILNERLVKYGFKKRGYDYFVRMADEDIIQNIGFGIATYGEKHVRYLNPSIGVIYKDVNKLELHLRNLEKTKYPEYVGLMVGSALGYLMPENSYREWRFSDNEDVTKEANSMADAIINYGFPYLDLLSDRTELIYGLEIGKYSQGDGYLLPIFHYLNGNNKRALECIDEFIKKLSASSYLEDYEIDILKKLSEENGEAHIVNNNGLKSYLEFADNFRQMIGLHESGISMSE</sequence>
<dbReference type="RefSeq" id="WP_109115110.1">
    <property type="nucleotide sequence ID" value="NZ_CABMFH010000004.1"/>
</dbReference>
<evidence type="ECO:0000313" key="2">
    <source>
        <dbReference type="EMBL" id="MCS2791299.1"/>
    </source>
</evidence>
<name>A0A3E5GJD8_9BACE</name>
<dbReference type="Proteomes" id="UP001204548">
    <property type="component" value="Unassembled WGS sequence"/>
</dbReference>
<evidence type="ECO:0000313" key="4">
    <source>
        <dbReference type="Proteomes" id="UP000095606"/>
    </source>
</evidence>
<organism evidence="1 4">
    <name type="scientific">Bacteroides faecis</name>
    <dbReference type="NCBI Taxonomy" id="674529"/>
    <lineage>
        <taxon>Bacteria</taxon>
        <taxon>Pseudomonadati</taxon>
        <taxon>Bacteroidota</taxon>
        <taxon>Bacteroidia</taxon>
        <taxon>Bacteroidales</taxon>
        <taxon>Bacteroidaceae</taxon>
        <taxon>Bacteroides</taxon>
    </lineage>
</organism>
<dbReference type="AlphaFoldDB" id="A0A3E5GJD8"/>
<accession>A0A174K7S1</accession>
<protein>
    <recommendedName>
        <fullName evidence="6">DUF4304 domain-containing protein</fullName>
    </recommendedName>
</protein>
<gene>
    <name evidence="1" type="ORF">ERS852461_01759</name>
    <name evidence="2" type="ORF">NXW97_04610</name>
    <name evidence="3" type="ORF">NXY30_04945</name>
</gene>
<reference evidence="2" key="2">
    <citation type="submission" date="2022-08" db="EMBL/GenBank/DDBJ databases">
        <title>Genome Sequencing of Bacteroides fragilis Group Isolates with Nanopore Technology.</title>
        <authorList>
            <person name="Tisza M.J."/>
            <person name="Smith D."/>
            <person name="Dekker J.P."/>
        </authorList>
    </citation>
    <scope>NUCLEOTIDE SEQUENCE</scope>
    <source>
        <strain evidence="2">BFG-351</strain>
        <strain evidence="3">BFG-527</strain>
    </source>
</reference>
<dbReference type="EMBL" id="CP103141">
    <property type="protein sequence ID" value="UVQ75754.1"/>
    <property type="molecule type" value="Genomic_DNA"/>
</dbReference>
<keyword evidence="5" id="KW-1185">Reference proteome</keyword>
<evidence type="ECO:0000313" key="3">
    <source>
        <dbReference type="EMBL" id="UVQ75754.1"/>
    </source>
</evidence>
<evidence type="ECO:0008006" key="6">
    <source>
        <dbReference type="Google" id="ProtNLM"/>
    </source>
</evidence>
<reference evidence="1 4" key="1">
    <citation type="submission" date="2015-09" db="EMBL/GenBank/DDBJ databases">
        <authorList>
            <consortium name="Pathogen Informatics"/>
        </authorList>
    </citation>
    <scope>NUCLEOTIDE SEQUENCE [LARGE SCALE GENOMIC DNA]</scope>
    <source>
        <strain evidence="1 4">2789STDY5834846</strain>
    </source>
</reference>
<evidence type="ECO:0000313" key="5">
    <source>
        <dbReference type="Proteomes" id="UP001060104"/>
    </source>
</evidence>
<dbReference type="Proteomes" id="UP000095606">
    <property type="component" value="Unassembled WGS sequence"/>
</dbReference>
<dbReference type="EMBL" id="JANUTS010000001">
    <property type="protein sequence ID" value="MCS2791299.1"/>
    <property type="molecule type" value="Genomic_DNA"/>
</dbReference>
<dbReference type="GeneID" id="69588001"/>
<proteinExistence type="predicted"/>
<dbReference type="EMBL" id="CZAE01000006">
    <property type="protein sequence ID" value="CUP05249.1"/>
    <property type="molecule type" value="Genomic_DNA"/>
</dbReference>
<dbReference type="Proteomes" id="UP001060104">
    <property type="component" value="Chromosome"/>
</dbReference>
<accession>A0A3E5GJD8</accession>